<protein>
    <submittedName>
        <fullName evidence="4">GNAT family N-acetyltransferase</fullName>
    </submittedName>
</protein>
<accession>A0A9E2W3T5</accession>
<evidence type="ECO:0000313" key="4">
    <source>
        <dbReference type="EMBL" id="MBV4357154.1"/>
    </source>
</evidence>
<dbReference type="CDD" id="cd04301">
    <property type="entry name" value="NAT_SF"/>
    <property type="match status" value="1"/>
</dbReference>
<dbReference type="GO" id="GO:0016747">
    <property type="term" value="F:acyltransferase activity, transferring groups other than amino-acyl groups"/>
    <property type="evidence" value="ECO:0007669"/>
    <property type="project" value="InterPro"/>
</dbReference>
<reference evidence="4" key="1">
    <citation type="submission" date="2021-06" db="EMBL/GenBank/DDBJ databases">
        <authorList>
            <person name="Huq M.A."/>
        </authorList>
    </citation>
    <scope>NUCLEOTIDE SEQUENCE</scope>
    <source>
        <strain evidence="4">MAH-26</strain>
    </source>
</reference>
<organism evidence="4 5">
    <name type="scientific">Pinibacter aurantiacus</name>
    <dbReference type="NCBI Taxonomy" id="2851599"/>
    <lineage>
        <taxon>Bacteria</taxon>
        <taxon>Pseudomonadati</taxon>
        <taxon>Bacteroidota</taxon>
        <taxon>Chitinophagia</taxon>
        <taxon>Chitinophagales</taxon>
        <taxon>Chitinophagaceae</taxon>
        <taxon>Pinibacter</taxon>
    </lineage>
</organism>
<dbReference type="InterPro" id="IPR050832">
    <property type="entry name" value="Bact_Acetyltransf"/>
</dbReference>
<dbReference type="PANTHER" id="PTHR43877:SF2">
    <property type="entry name" value="AMINOALKYLPHOSPHONATE N-ACETYLTRANSFERASE-RELATED"/>
    <property type="match status" value="1"/>
</dbReference>
<dbReference type="Proteomes" id="UP000812270">
    <property type="component" value="Unassembled WGS sequence"/>
</dbReference>
<sequence>MALKLIDYGSREYQQMVHLRNEVLRKPLGLYFTKEELESEKDHILIGAFEDDELLACCILIQVDKETVRLRQMAVLRNLQGKGVGRAIMNFAEKVALDRGYTRMVMHARKSAVGFYEKLGYEVTSNEFVEVTIPHFEMEKPLISVPE</sequence>
<dbReference type="EMBL" id="JAHSPG010000003">
    <property type="protein sequence ID" value="MBV4357154.1"/>
    <property type="molecule type" value="Genomic_DNA"/>
</dbReference>
<evidence type="ECO:0000256" key="1">
    <source>
        <dbReference type="ARBA" id="ARBA00022679"/>
    </source>
</evidence>
<evidence type="ECO:0000259" key="3">
    <source>
        <dbReference type="PROSITE" id="PS51186"/>
    </source>
</evidence>
<evidence type="ECO:0000256" key="2">
    <source>
        <dbReference type="ARBA" id="ARBA00023315"/>
    </source>
</evidence>
<proteinExistence type="predicted"/>
<gene>
    <name evidence="4" type="ORF">KTO63_08360</name>
</gene>
<dbReference type="PROSITE" id="PS51186">
    <property type="entry name" value="GNAT"/>
    <property type="match status" value="1"/>
</dbReference>
<keyword evidence="5" id="KW-1185">Reference proteome</keyword>
<evidence type="ECO:0000313" key="5">
    <source>
        <dbReference type="Proteomes" id="UP000812270"/>
    </source>
</evidence>
<keyword evidence="2" id="KW-0012">Acyltransferase</keyword>
<feature type="domain" description="N-acetyltransferase" evidence="3">
    <location>
        <begin position="3"/>
        <end position="143"/>
    </location>
</feature>
<dbReference type="AlphaFoldDB" id="A0A9E2W3T5"/>
<dbReference type="InterPro" id="IPR000182">
    <property type="entry name" value="GNAT_dom"/>
</dbReference>
<dbReference type="PANTHER" id="PTHR43877">
    <property type="entry name" value="AMINOALKYLPHOSPHONATE N-ACETYLTRANSFERASE-RELATED-RELATED"/>
    <property type="match status" value="1"/>
</dbReference>
<name>A0A9E2W3T5_9BACT</name>
<comment type="caution">
    <text evidence="4">The sequence shown here is derived from an EMBL/GenBank/DDBJ whole genome shotgun (WGS) entry which is preliminary data.</text>
</comment>
<keyword evidence="1" id="KW-0808">Transferase</keyword>
<dbReference type="Pfam" id="PF13673">
    <property type="entry name" value="Acetyltransf_10"/>
    <property type="match status" value="1"/>
</dbReference>
<dbReference type="RefSeq" id="WP_217790769.1">
    <property type="nucleotide sequence ID" value="NZ_JAHSPG010000003.1"/>
</dbReference>